<keyword evidence="1" id="KW-0175">Coiled coil</keyword>
<name>A0A8S5QJH2_9CAUD</name>
<reference evidence="2" key="1">
    <citation type="journal article" date="2021" name="Proc. Natl. Acad. Sci. U.S.A.">
        <title>A Catalog of Tens of Thousands of Viruses from Human Metagenomes Reveals Hidden Associations with Chronic Diseases.</title>
        <authorList>
            <person name="Tisza M.J."/>
            <person name="Buck C.B."/>
        </authorList>
    </citation>
    <scope>NUCLEOTIDE SEQUENCE</scope>
    <source>
        <strain evidence="2">CtiOl67</strain>
    </source>
</reference>
<sequence>MRFTNNTPAGRKEVLESLSQSDFMIADLKDKLLKRKSTLQDALNSLNLEQARCQTEKNLIQNILTQTEHQLKNLVIPDIKKLAEIQANIDNLNNVLSENEKQQGIYEQTLYTLMDKSKEYQDAKLAEIKGIPNDNELNAKEYSLSNEIKLYRNIIAEKKKVTDVCPTCGQKIEGVVIPDTSQERTKCEALCLELANVKNEHIKFTNTVDRLRKDIDEKYFNLNKENDENISKIKDLIKLSQKEIAEISLNVSELKAREQSISYAVDTYESSKQELENRLREKTQRLTELTNNELYNQNEIDSIKQKIDIDNKIDIALKRDFRGYLLTNVIDFINSKVNYYCKYFIENGNIKFT</sequence>
<protein>
    <submittedName>
        <fullName evidence="2">Chromosome segregation protein</fullName>
    </submittedName>
</protein>
<feature type="coiled-coil region" evidence="1">
    <location>
        <begin position="194"/>
        <end position="292"/>
    </location>
</feature>
<accession>A0A8S5QJH2</accession>
<proteinExistence type="predicted"/>
<dbReference type="EMBL" id="BK015666">
    <property type="protein sequence ID" value="DAE18925.1"/>
    <property type="molecule type" value="Genomic_DNA"/>
</dbReference>
<organism evidence="2">
    <name type="scientific">Siphoviridae sp. ctiOl67</name>
    <dbReference type="NCBI Taxonomy" id="2825622"/>
    <lineage>
        <taxon>Viruses</taxon>
        <taxon>Duplodnaviria</taxon>
        <taxon>Heunggongvirae</taxon>
        <taxon>Uroviricota</taxon>
        <taxon>Caudoviricetes</taxon>
    </lineage>
</organism>
<evidence type="ECO:0000256" key="1">
    <source>
        <dbReference type="SAM" id="Coils"/>
    </source>
</evidence>
<evidence type="ECO:0000313" key="2">
    <source>
        <dbReference type="EMBL" id="DAE18925.1"/>
    </source>
</evidence>